<evidence type="ECO:0000313" key="2">
    <source>
        <dbReference type="Proteomes" id="UP000062973"/>
    </source>
</evidence>
<organism evidence="1 2">
    <name type="scientific">Amycolatopsis methanolica 239</name>
    <dbReference type="NCBI Taxonomy" id="1068978"/>
    <lineage>
        <taxon>Bacteria</taxon>
        <taxon>Bacillati</taxon>
        <taxon>Actinomycetota</taxon>
        <taxon>Actinomycetes</taxon>
        <taxon>Pseudonocardiales</taxon>
        <taxon>Pseudonocardiaceae</taxon>
        <taxon>Amycolatopsis</taxon>
        <taxon>Amycolatopsis methanolica group</taxon>
    </lineage>
</organism>
<evidence type="ECO:0000313" key="1">
    <source>
        <dbReference type="EMBL" id="AIJ25978.1"/>
    </source>
</evidence>
<dbReference type="Proteomes" id="UP000062973">
    <property type="component" value="Chromosome"/>
</dbReference>
<proteinExistence type="predicted"/>
<dbReference type="EMBL" id="CP009110">
    <property type="protein sequence ID" value="AIJ25978.1"/>
    <property type="molecule type" value="Genomic_DNA"/>
</dbReference>
<protein>
    <submittedName>
        <fullName evidence="1">Uncharacterized protein</fullName>
    </submittedName>
</protein>
<accession>A0A076MZB0</accession>
<sequence>MPARGETGGRVRRATRAAGLLPLVAGVTSALALTGAAVYTVDRANCGDPAQYIRHDNYVELVGGCVNGSDLEGIRTGTTPGDAKTAELNNYRP</sequence>
<dbReference type="RefSeq" id="WP_017984814.1">
    <property type="nucleotide sequence ID" value="NZ_AQUL01000001.1"/>
</dbReference>
<gene>
    <name evidence="1" type="ORF">AMETH_5886</name>
</gene>
<dbReference type="AlphaFoldDB" id="A0A076MZB0"/>
<dbReference type="STRING" id="1068978.AMETH_5886"/>
<dbReference type="eggNOG" id="ENOG502ZNNM">
    <property type="taxonomic scope" value="Bacteria"/>
</dbReference>
<reference evidence="1 2" key="1">
    <citation type="submission" date="2014-07" db="EMBL/GenBank/DDBJ databases">
        <title>Whole Genome Sequence of the Amycolatopsis methanolica 239.</title>
        <authorList>
            <person name="Tang B."/>
        </authorList>
    </citation>
    <scope>NUCLEOTIDE SEQUENCE [LARGE SCALE GENOMIC DNA]</scope>
    <source>
        <strain evidence="1 2">239</strain>
    </source>
</reference>
<dbReference type="KEGG" id="amq:AMETH_5886"/>
<keyword evidence="2" id="KW-1185">Reference proteome</keyword>
<dbReference type="OrthoDB" id="3696488at2"/>
<name>A0A076MZB0_AMYME</name>
<dbReference type="HOGENOM" id="CLU_187712_0_0_11"/>
<dbReference type="PATRIC" id="fig|1068978.7.peg.6318"/>